<dbReference type="Proteomes" id="UP000523139">
    <property type="component" value="Unassembled WGS sequence"/>
</dbReference>
<keyword evidence="4" id="KW-1185">Reference proteome</keyword>
<protein>
    <recommendedName>
        <fullName evidence="2">DUF222 domain-containing protein</fullName>
    </recommendedName>
</protein>
<proteinExistence type="predicted"/>
<evidence type="ECO:0000313" key="3">
    <source>
        <dbReference type="EMBL" id="NLS11260.1"/>
    </source>
</evidence>
<reference evidence="3 4" key="1">
    <citation type="submission" date="2020-04" db="EMBL/GenBank/DDBJ databases">
        <title>Nesterenkonia sp. nov., isolated from marine sediment.</title>
        <authorList>
            <person name="Zhang G."/>
        </authorList>
    </citation>
    <scope>NUCLEOTIDE SEQUENCE [LARGE SCALE GENOMIC DNA]</scope>
    <source>
        <strain evidence="3 4">MY13</strain>
    </source>
</reference>
<feature type="region of interest" description="Disordered" evidence="1">
    <location>
        <begin position="104"/>
        <end position="153"/>
    </location>
</feature>
<dbReference type="Pfam" id="PF02720">
    <property type="entry name" value="DUF222"/>
    <property type="match status" value="1"/>
</dbReference>
<dbReference type="InterPro" id="IPR003870">
    <property type="entry name" value="DUF222"/>
</dbReference>
<feature type="domain" description="DUF222" evidence="2">
    <location>
        <begin position="28"/>
        <end position="110"/>
    </location>
</feature>
<evidence type="ECO:0000259" key="2">
    <source>
        <dbReference type="Pfam" id="PF02720"/>
    </source>
</evidence>
<feature type="non-terminal residue" evidence="3">
    <location>
        <position position="153"/>
    </location>
</feature>
<accession>A0A7X8YF84</accession>
<dbReference type="AlphaFoldDB" id="A0A7X8YF84"/>
<comment type="caution">
    <text evidence="3">The sequence shown here is derived from an EMBL/GenBank/DDBJ whole genome shotgun (WGS) entry which is preliminary data.</text>
</comment>
<feature type="non-terminal residue" evidence="3">
    <location>
        <position position="1"/>
    </location>
</feature>
<gene>
    <name evidence="3" type="ORF">HGQ17_14915</name>
</gene>
<dbReference type="EMBL" id="JABAHY010000057">
    <property type="protein sequence ID" value="NLS11260.1"/>
    <property type="molecule type" value="Genomic_DNA"/>
</dbReference>
<sequence>AIDLAKLRKTAVETTPLIHREDLLEIIDEELVNVAPGKTPTELRAWIIRRIPQLDVELFNEAADEAKDRRYVSFHHGEDGMSLIELYIPTIEAKAIEKKVTAAARGMNRAQPQDTEQPPHPAAAGVPTDRLEPHQVAEGPHPAAVGMGETMPV</sequence>
<name>A0A7X8YF84_9MICC</name>
<dbReference type="RefSeq" id="WP_324615315.1">
    <property type="nucleotide sequence ID" value="NZ_JABAHY010000057.1"/>
</dbReference>
<organism evidence="3 4">
    <name type="scientific">Nesterenkonia sedimenti</name>
    <dbReference type="NCBI Taxonomy" id="1463632"/>
    <lineage>
        <taxon>Bacteria</taxon>
        <taxon>Bacillati</taxon>
        <taxon>Actinomycetota</taxon>
        <taxon>Actinomycetes</taxon>
        <taxon>Micrococcales</taxon>
        <taxon>Micrococcaceae</taxon>
        <taxon>Nesterenkonia</taxon>
    </lineage>
</organism>
<evidence type="ECO:0000256" key="1">
    <source>
        <dbReference type="SAM" id="MobiDB-lite"/>
    </source>
</evidence>
<evidence type="ECO:0000313" key="4">
    <source>
        <dbReference type="Proteomes" id="UP000523139"/>
    </source>
</evidence>